<dbReference type="Pfam" id="PF02852">
    <property type="entry name" value="Pyr_redox_dim"/>
    <property type="match status" value="1"/>
</dbReference>
<dbReference type="SUPFAM" id="SSF51905">
    <property type="entry name" value="FAD/NAD(P)-binding domain"/>
    <property type="match status" value="1"/>
</dbReference>
<dbReference type="Gene3D" id="3.50.50.60">
    <property type="entry name" value="FAD/NAD(P)-binding domain"/>
    <property type="match status" value="2"/>
</dbReference>
<keyword evidence="6" id="KW-0547">Nucleotide-binding</keyword>
<evidence type="ECO:0000313" key="11">
    <source>
        <dbReference type="Proteomes" id="UP000236728"/>
    </source>
</evidence>
<feature type="active site" description="Proton acceptor" evidence="5">
    <location>
        <position position="452"/>
    </location>
</feature>
<feature type="disulfide bond" description="Redox-active" evidence="7">
    <location>
        <begin position="51"/>
        <end position="56"/>
    </location>
</feature>
<keyword evidence="10" id="KW-0670">Pyruvate</keyword>
<evidence type="ECO:0000313" key="10">
    <source>
        <dbReference type="EMBL" id="SEG03116.1"/>
    </source>
</evidence>
<feature type="domain" description="FAD/NAD(P)-binding" evidence="9">
    <location>
        <begin position="14"/>
        <end position="334"/>
    </location>
</feature>
<feature type="binding site" evidence="6">
    <location>
        <position position="60"/>
    </location>
    <ligand>
        <name>FAD</name>
        <dbReference type="ChEBI" id="CHEBI:57692"/>
    </ligand>
</feature>
<feature type="binding site" evidence="6">
    <location>
        <position position="321"/>
    </location>
    <ligand>
        <name>FAD</name>
        <dbReference type="ChEBI" id="CHEBI:57692"/>
    </ligand>
</feature>
<evidence type="ECO:0000256" key="2">
    <source>
        <dbReference type="ARBA" id="ARBA00022630"/>
    </source>
</evidence>
<organism evidence="10 11">
    <name type="scientific">Bryocella elongata</name>
    <dbReference type="NCBI Taxonomy" id="863522"/>
    <lineage>
        <taxon>Bacteria</taxon>
        <taxon>Pseudomonadati</taxon>
        <taxon>Acidobacteriota</taxon>
        <taxon>Terriglobia</taxon>
        <taxon>Terriglobales</taxon>
        <taxon>Acidobacteriaceae</taxon>
        <taxon>Bryocella</taxon>
    </lineage>
</organism>
<keyword evidence="6" id="KW-0520">NAD</keyword>
<comment type="similarity">
    <text evidence="1">Belongs to the class-I pyridine nucleotide-disulfide oxidoreductase family.</text>
</comment>
<keyword evidence="11" id="KW-1185">Reference proteome</keyword>
<keyword evidence="3 6" id="KW-0274">FAD</keyword>
<dbReference type="PIRSF" id="PIRSF000350">
    <property type="entry name" value="Mercury_reductase_MerA"/>
    <property type="match status" value="1"/>
</dbReference>
<evidence type="ECO:0000256" key="7">
    <source>
        <dbReference type="PIRSR" id="PIRSR000350-4"/>
    </source>
</evidence>
<dbReference type="InterPro" id="IPR023753">
    <property type="entry name" value="FAD/NAD-binding_dom"/>
</dbReference>
<dbReference type="Proteomes" id="UP000236728">
    <property type="component" value="Unassembled WGS sequence"/>
</dbReference>
<dbReference type="GO" id="GO:0003955">
    <property type="term" value="F:NAD(P)H dehydrogenase (quinone) activity"/>
    <property type="evidence" value="ECO:0007669"/>
    <property type="project" value="TreeGrafter"/>
</dbReference>
<feature type="binding site" evidence="6">
    <location>
        <position position="123"/>
    </location>
    <ligand>
        <name>FAD</name>
        <dbReference type="ChEBI" id="CHEBI:57692"/>
    </ligand>
</feature>
<dbReference type="InterPro" id="IPR004099">
    <property type="entry name" value="Pyr_nucl-diS_OxRdtase_dimer"/>
</dbReference>
<dbReference type="Gene3D" id="3.30.390.30">
    <property type="match status" value="1"/>
</dbReference>
<dbReference type="AlphaFoldDB" id="A0A1H5WVI2"/>
<dbReference type="InterPro" id="IPR001100">
    <property type="entry name" value="Pyr_nuc-diS_OxRdtase"/>
</dbReference>
<evidence type="ECO:0000259" key="9">
    <source>
        <dbReference type="Pfam" id="PF07992"/>
    </source>
</evidence>
<proteinExistence type="inferred from homology"/>
<feature type="binding site" evidence="6">
    <location>
        <begin position="189"/>
        <end position="196"/>
    </location>
    <ligand>
        <name>NAD(+)</name>
        <dbReference type="ChEBI" id="CHEBI:57540"/>
    </ligand>
</feature>
<comment type="cofactor">
    <cofactor evidence="6">
        <name>FAD</name>
        <dbReference type="ChEBI" id="CHEBI:57692"/>
    </cofactor>
    <text evidence="6">Binds 1 FAD per subunit.</text>
</comment>
<dbReference type="GO" id="GO:0050660">
    <property type="term" value="F:flavin adenine dinucleotide binding"/>
    <property type="evidence" value="ECO:0007669"/>
    <property type="project" value="TreeGrafter"/>
</dbReference>
<reference evidence="10 11" key="1">
    <citation type="submission" date="2016-10" db="EMBL/GenBank/DDBJ databases">
        <authorList>
            <person name="de Groot N.N."/>
        </authorList>
    </citation>
    <scope>NUCLEOTIDE SEQUENCE [LARGE SCALE GENOMIC DNA]</scope>
    <source>
        <strain evidence="10 11">DSM 22489</strain>
    </source>
</reference>
<dbReference type="PRINTS" id="PR00368">
    <property type="entry name" value="FADPNR"/>
</dbReference>
<keyword evidence="4" id="KW-0560">Oxidoreductase</keyword>
<evidence type="ECO:0000256" key="5">
    <source>
        <dbReference type="PIRSR" id="PIRSR000350-2"/>
    </source>
</evidence>
<protein>
    <submittedName>
        <fullName evidence="10">Pyruvate/2-oxoglutarate dehydrogenase complex, dihydrolipoamide dehydrogenase (E3) component</fullName>
    </submittedName>
</protein>
<sequence length="473" mass="50837">MMQMAADEVVVEEYDLVVLGSGEGSKFVAWTQARQGKRVAVIEQRWVGGSCPNIACLPSKNLIQSAKVASYFSRAAEFGIETAGYKVKMGGVIQRKRGMVKGLVDIHLRNFETSGAELVLGHGVFVEPRLIEVKLNTGGVRRLRGTDVLIGTGTHARVETIPGLAAAKPLTHIDALELETLPEHLIVLGGGYIGLEFAQALRRLGSRVTVVERNGSLLHREDADVTAGLQGLFDEEGIEVILHATVESVLGTSGEGVAVRYLQGGEEKTLEGTHLMVALGRTPNTKGIGLELAGVDLDERGYVKVNARLETTAPHTWALGDVTGNPQFTHVAFDDFRVVRDNLAGGDHVTTGRQVPFVMFTDPELARIGLSEAEAKAKGISYRLFRIPMAAVLRTRTLSETRGFMKALVGEDDRILGITVFGVDGGEIMSAVQIAMLAGLPYTTLRDAVLAHPTLMEGLVVLFSSTPVVVKPD</sequence>
<accession>A0A1H5WVI2</accession>
<feature type="binding site" evidence="6">
    <location>
        <position position="212"/>
    </location>
    <ligand>
        <name>NAD(+)</name>
        <dbReference type="ChEBI" id="CHEBI:57540"/>
    </ligand>
</feature>
<evidence type="ECO:0000256" key="6">
    <source>
        <dbReference type="PIRSR" id="PIRSR000350-3"/>
    </source>
</evidence>
<evidence type="ECO:0000259" key="8">
    <source>
        <dbReference type="Pfam" id="PF02852"/>
    </source>
</evidence>
<dbReference type="FunFam" id="3.30.390.30:FF:000001">
    <property type="entry name" value="Dihydrolipoyl dehydrogenase"/>
    <property type="match status" value="1"/>
</dbReference>
<name>A0A1H5WVI2_9BACT</name>
<dbReference type="EMBL" id="FNVA01000002">
    <property type="protein sequence ID" value="SEG03116.1"/>
    <property type="molecule type" value="Genomic_DNA"/>
</dbReference>
<dbReference type="InterPro" id="IPR016156">
    <property type="entry name" value="FAD/NAD-linked_Rdtase_dimer_sf"/>
</dbReference>
<dbReference type="SUPFAM" id="SSF55424">
    <property type="entry name" value="FAD/NAD-linked reductases, dimerisation (C-terminal) domain"/>
    <property type="match status" value="1"/>
</dbReference>
<dbReference type="RefSeq" id="WP_200821508.1">
    <property type="nucleotide sequence ID" value="NZ_FNVA01000002.1"/>
</dbReference>
<dbReference type="InterPro" id="IPR036188">
    <property type="entry name" value="FAD/NAD-bd_sf"/>
</dbReference>
<evidence type="ECO:0000256" key="3">
    <source>
        <dbReference type="ARBA" id="ARBA00022827"/>
    </source>
</evidence>
<feature type="domain" description="Pyridine nucleotide-disulphide oxidoreductase dimerisation" evidence="8">
    <location>
        <begin position="355"/>
        <end position="459"/>
    </location>
</feature>
<dbReference type="PRINTS" id="PR00411">
    <property type="entry name" value="PNDRDTASEI"/>
</dbReference>
<dbReference type="Pfam" id="PF07992">
    <property type="entry name" value="Pyr_redox_2"/>
    <property type="match status" value="1"/>
</dbReference>
<evidence type="ECO:0000256" key="1">
    <source>
        <dbReference type="ARBA" id="ARBA00007532"/>
    </source>
</evidence>
<gene>
    <name evidence="10" type="ORF">SAMN05421819_1749</name>
</gene>
<keyword evidence="2" id="KW-0285">Flavoprotein</keyword>
<evidence type="ECO:0000256" key="4">
    <source>
        <dbReference type="ARBA" id="ARBA00023002"/>
    </source>
</evidence>
<dbReference type="PANTHER" id="PTHR43014:SF2">
    <property type="entry name" value="MERCURIC REDUCTASE"/>
    <property type="match status" value="1"/>
</dbReference>
<dbReference type="PANTHER" id="PTHR43014">
    <property type="entry name" value="MERCURIC REDUCTASE"/>
    <property type="match status" value="1"/>
</dbReference>
<feature type="binding site" evidence="6">
    <location>
        <position position="280"/>
    </location>
    <ligand>
        <name>NAD(+)</name>
        <dbReference type="ChEBI" id="CHEBI:57540"/>
    </ligand>
</feature>